<gene>
    <name evidence="13" type="ORF">FNF27_03787</name>
    <name evidence="11" type="ORF">FNF28_06127</name>
    <name evidence="10" type="ORF">FNF29_06242</name>
    <name evidence="12" type="ORF">FNF31_04567</name>
</gene>
<evidence type="ECO:0000313" key="17">
    <source>
        <dbReference type="Proteomes" id="UP000325113"/>
    </source>
</evidence>
<feature type="binding site" evidence="9">
    <location>
        <position position="58"/>
    </location>
    <ligand>
        <name>Fe cation</name>
        <dbReference type="ChEBI" id="CHEBI:24875"/>
        <label>1</label>
    </ligand>
</feature>
<dbReference type="SMART" id="SM00567">
    <property type="entry name" value="EZ_HEAT"/>
    <property type="match status" value="6"/>
</dbReference>
<keyword evidence="3 9" id="KW-0479">Metal-binding</keyword>
<dbReference type="OMA" id="LQEPCSI"/>
<keyword evidence="15" id="KW-1185">Reference proteome</keyword>
<dbReference type="UniPathway" id="UPA00354"/>
<dbReference type="EC" id="1.14.99.29" evidence="9"/>
<comment type="cofactor">
    <cofactor evidence="9">
        <name>Fe(2+)</name>
        <dbReference type="ChEBI" id="CHEBI:29033"/>
    </cofactor>
    <text evidence="9">Binds 2 Fe(2+) ions per subunit.</text>
</comment>
<keyword evidence="8 9" id="KW-0386">Hypusine biosynthesis</keyword>
<name>A0A5A8D808_CAFRO</name>
<dbReference type="Proteomes" id="UP000325113">
    <property type="component" value="Unassembled WGS sequence"/>
</dbReference>
<dbReference type="PANTHER" id="PTHR12697">
    <property type="entry name" value="PBS LYASE HEAT-LIKE PROTEIN"/>
    <property type="match status" value="1"/>
</dbReference>
<comment type="function">
    <text evidence="9">Catalyzes the hydroxylation of the N(6)-(4-aminobutyl)-L-lysine intermediate to form hypusine, an essential post-translational modification only found in mature eIF-5A factor.</text>
</comment>
<dbReference type="InterPro" id="IPR027517">
    <property type="entry name" value="Deoxyhypusine_hydroxylase"/>
</dbReference>
<evidence type="ECO:0000256" key="2">
    <source>
        <dbReference type="ARBA" id="ARBA00005041"/>
    </source>
</evidence>
<dbReference type="OrthoDB" id="421002at2759"/>
<sequence length="330" mass="34669">MASSVPREAHAAVLADTSIPVATRMRAIFYLKDMGGIESAAALEAALADMSGSVLFRHELAYVLGQMGFKESLPALEAVLRNVSDDAIVRHEAAEAMAAIGDPSSLPVLEEFCSDPAPEVSETCEIGVRSLRWQAEAGPDAVKARDTANPFESVDPAPPVEVLSPSDKERAEAAAADTASADVAALRASLVDEAAPLFERYRAMFSLRNRCTTDAAAVEALCAGLKATSALFRHEVAYVLGQAARPEATEALTASLRDEEEHPMVRHEAAEALGAVGTPEAEAVLESFRSSDCTIVRESCEVALDAADYFAQFAKQGEATVATGAAASAE</sequence>
<proteinExistence type="inferred from homology"/>
<dbReference type="EMBL" id="VLTL01000143">
    <property type="protein sequence ID" value="KAA0158692.1"/>
    <property type="molecule type" value="Genomic_DNA"/>
</dbReference>
<dbReference type="EMBL" id="VLTN01000047">
    <property type="protein sequence ID" value="KAA0148958.1"/>
    <property type="molecule type" value="Genomic_DNA"/>
</dbReference>
<evidence type="ECO:0000313" key="10">
    <source>
        <dbReference type="EMBL" id="KAA0148958.1"/>
    </source>
</evidence>
<dbReference type="EMBL" id="VLTO01000020">
    <property type="protein sequence ID" value="KAA0174664.1"/>
    <property type="molecule type" value="Genomic_DNA"/>
</dbReference>
<organism evidence="12 17">
    <name type="scientific">Cafeteria roenbergensis</name>
    <name type="common">Marine flagellate</name>
    <dbReference type="NCBI Taxonomy" id="33653"/>
    <lineage>
        <taxon>Eukaryota</taxon>
        <taxon>Sar</taxon>
        <taxon>Stramenopiles</taxon>
        <taxon>Bigyra</taxon>
        <taxon>Opalozoa</taxon>
        <taxon>Bicosoecida</taxon>
        <taxon>Cafeteriaceae</taxon>
        <taxon>Cafeteria</taxon>
    </lineage>
</organism>
<dbReference type="Proteomes" id="UP000323011">
    <property type="component" value="Unassembled WGS sequence"/>
</dbReference>
<dbReference type="EMBL" id="VLTM01000048">
    <property type="protein sequence ID" value="KAA0160101.1"/>
    <property type="molecule type" value="Genomic_DNA"/>
</dbReference>
<feature type="binding site" evidence="9">
    <location>
        <position position="235"/>
    </location>
    <ligand>
        <name>Fe cation</name>
        <dbReference type="ChEBI" id="CHEBI:24875"/>
        <label>2</label>
    </ligand>
</feature>
<keyword evidence="4" id="KW-0677">Repeat</keyword>
<evidence type="ECO:0000313" key="12">
    <source>
        <dbReference type="EMBL" id="KAA0160101.1"/>
    </source>
</evidence>
<comment type="caution">
    <text evidence="12">The sequence shown here is derived from an EMBL/GenBank/DDBJ whole genome shotgun (WGS) entry which is preliminary data.</text>
</comment>
<evidence type="ECO:0000313" key="14">
    <source>
        <dbReference type="Proteomes" id="UP000322899"/>
    </source>
</evidence>
<dbReference type="PANTHER" id="PTHR12697:SF5">
    <property type="entry name" value="DEOXYHYPUSINE HYDROXYLASE"/>
    <property type="match status" value="1"/>
</dbReference>
<evidence type="ECO:0000256" key="4">
    <source>
        <dbReference type="ARBA" id="ARBA00022737"/>
    </source>
</evidence>
<dbReference type="InterPro" id="IPR016024">
    <property type="entry name" value="ARM-type_fold"/>
</dbReference>
<dbReference type="HAMAP" id="MF_03101">
    <property type="entry name" value="Deoxyhypusine_hydroxylase"/>
    <property type="match status" value="1"/>
</dbReference>
<dbReference type="Pfam" id="PF13646">
    <property type="entry name" value="HEAT_2"/>
    <property type="match status" value="2"/>
</dbReference>
<feature type="binding site" evidence="9">
    <location>
        <position position="234"/>
    </location>
    <ligand>
        <name>Fe cation</name>
        <dbReference type="ChEBI" id="CHEBI:24875"/>
        <label>2</label>
    </ligand>
</feature>
<comment type="similarity">
    <text evidence="9">Belongs to the deoxyhypusine hydroxylase family.</text>
</comment>
<comment type="pathway">
    <text evidence="2 9">Protein modification; eIF5A hypusination.</text>
</comment>
<evidence type="ECO:0000313" key="11">
    <source>
        <dbReference type="EMBL" id="KAA0158692.1"/>
    </source>
</evidence>
<evidence type="ECO:0000256" key="9">
    <source>
        <dbReference type="HAMAP-Rule" id="MF_03101"/>
    </source>
</evidence>
<keyword evidence="5 9" id="KW-0560">Oxidoreductase</keyword>
<feature type="binding site" evidence="9">
    <location>
        <position position="91"/>
    </location>
    <ligand>
        <name>Fe cation</name>
        <dbReference type="ChEBI" id="CHEBI:24875"/>
        <label>1</label>
    </ligand>
</feature>
<evidence type="ECO:0000256" key="6">
    <source>
        <dbReference type="ARBA" id="ARBA00023004"/>
    </source>
</evidence>
<dbReference type="Proteomes" id="UP000324907">
    <property type="component" value="Unassembled WGS sequence"/>
</dbReference>
<dbReference type="GO" id="GO:0019135">
    <property type="term" value="F:deoxyhypusine monooxygenase activity"/>
    <property type="evidence" value="ECO:0007669"/>
    <property type="project" value="UniProtKB-UniRule"/>
</dbReference>
<evidence type="ECO:0000256" key="7">
    <source>
        <dbReference type="ARBA" id="ARBA00023033"/>
    </source>
</evidence>
<dbReference type="Proteomes" id="UP000322899">
    <property type="component" value="Unassembled WGS sequence"/>
</dbReference>
<feature type="binding site" evidence="9">
    <location>
        <position position="268"/>
    </location>
    <ligand>
        <name>Fe cation</name>
        <dbReference type="ChEBI" id="CHEBI:24875"/>
        <label>2</label>
    </ligand>
</feature>
<evidence type="ECO:0000313" key="16">
    <source>
        <dbReference type="Proteomes" id="UP000324907"/>
    </source>
</evidence>
<feature type="binding site" evidence="9">
    <location>
        <position position="92"/>
    </location>
    <ligand>
        <name>Fe cation</name>
        <dbReference type="ChEBI" id="CHEBI:24875"/>
        <label>1</label>
    </ligand>
</feature>
<protein>
    <recommendedName>
        <fullName evidence="9">Deoxyhypusine hydroxylase</fullName>
        <shortName evidence="9">DOHH</shortName>
        <ecNumber evidence="9">1.14.99.29</ecNumber>
    </recommendedName>
    <alternativeName>
        <fullName evidence="9">Deoxyhypusine dioxygenase</fullName>
    </alternativeName>
    <alternativeName>
        <fullName evidence="9">Deoxyhypusine monooxygenase</fullName>
    </alternativeName>
</protein>
<dbReference type="InterPro" id="IPR004155">
    <property type="entry name" value="PBS_lyase_HEAT"/>
</dbReference>
<comment type="catalytic activity">
    <reaction evidence="1 9">
        <text>[eIF5A protein]-deoxyhypusine + AH2 + O2 = [eIF5A protein]-hypusine + A + H2O</text>
        <dbReference type="Rhea" id="RHEA:14101"/>
        <dbReference type="Rhea" id="RHEA-COMP:10144"/>
        <dbReference type="Rhea" id="RHEA-COMP:12592"/>
        <dbReference type="ChEBI" id="CHEBI:13193"/>
        <dbReference type="ChEBI" id="CHEBI:15377"/>
        <dbReference type="ChEBI" id="CHEBI:15379"/>
        <dbReference type="ChEBI" id="CHEBI:17499"/>
        <dbReference type="ChEBI" id="CHEBI:82657"/>
        <dbReference type="ChEBI" id="CHEBI:91175"/>
        <dbReference type="EC" id="1.14.99.29"/>
    </reaction>
</comment>
<feature type="binding site" evidence="9">
    <location>
        <position position="59"/>
    </location>
    <ligand>
        <name>Fe cation</name>
        <dbReference type="ChEBI" id="CHEBI:24875"/>
        <label>1</label>
    </ligand>
</feature>
<dbReference type="Gene3D" id="1.25.10.10">
    <property type="entry name" value="Leucine-rich Repeat Variant"/>
    <property type="match status" value="2"/>
</dbReference>
<feature type="binding site" evidence="9">
    <location>
        <position position="267"/>
    </location>
    <ligand>
        <name>Fe cation</name>
        <dbReference type="ChEBI" id="CHEBI:24875"/>
        <label>2</label>
    </ligand>
</feature>
<evidence type="ECO:0000256" key="8">
    <source>
        <dbReference type="ARBA" id="ARBA00023256"/>
    </source>
</evidence>
<dbReference type="AlphaFoldDB" id="A0A5A8D808"/>
<evidence type="ECO:0000313" key="15">
    <source>
        <dbReference type="Proteomes" id="UP000323011"/>
    </source>
</evidence>
<dbReference type="SUPFAM" id="SSF48371">
    <property type="entry name" value="ARM repeat"/>
    <property type="match status" value="1"/>
</dbReference>
<dbReference type="InterPro" id="IPR011989">
    <property type="entry name" value="ARM-like"/>
</dbReference>
<keyword evidence="7 9" id="KW-0503">Monooxygenase</keyword>
<dbReference type="GO" id="GO:0046872">
    <property type="term" value="F:metal ion binding"/>
    <property type="evidence" value="ECO:0007669"/>
    <property type="project" value="UniProtKB-KW"/>
</dbReference>
<evidence type="ECO:0000256" key="3">
    <source>
        <dbReference type="ARBA" id="ARBA00022723"/>
    </source>
</evidence>
<reference evidence="14 15" key="1">
    <citation type="submission" date="2019-07" db="EMBL/GenBank/DDBJ databases">
        <title>Genomes of Cafeteria roenbergensis.</title>
        <authorList>
            <person name="Fischer M.G."/>
            <person name="Hackl T."/>
            <person name="Roman M."/>
        </authorList>
    </citation>
    <scope>NUCLEOTIDE SEQUENCE [LARGE SCALE GENOMIC DNA]</scope>
    <source>
        <strain evidence="10 15">BVI</strain>
        <strain evidence="12 17">Cflag</strain>
        <strain evidence="13 14">E4-10P</strain>
        <strain evidence="11 16">RCC970-E3</strain>
    </source>
</reference>
<accession>A0A5A8D808</accession>
<keyword evidence="6 9" id="KW-0408">Iron</keyword>
<evidence type="ECO:0000256" key="1">
    <source>
        <dbReference type="ARBA" id="ARBA00000068"/>
    </source>
</evidence>
<evidence type="ECO:0000313" key="13">
    <source>
        <dbReference type="EMBL" id="KAA0174664.1"/>
    </source>
</evidence>
<evidence type="ECO:0000256" key="5">
    <source>
        <dbReference type="ARBA" id="ARBA00023002"/>
    </source>
</evidence>